<evidence type="ECO:0000313" key="2">
    <source>
        <dbReference type="Proteomes" id="UP000517759"/>
    </source>
</evidence>
<dbReference type="AlphaFoldDB" id="A0A7W6AP68"/>
<protein>
    <recommendedName>
        <fullName evidence="3">Nodulation protein NolU</fullName>
    </recommendedName>
</protein>
<name>A0A7W6AP68_9HYPH</name>
<dbReference type="RefSeq" id="WP_183506171.1">
    <property type="nucleotide sequence ID" value="NZ_JACIDN010000005.1"/>
</dbReference>
<gene>
    <name evidence="1" type="ORF">GGR33_002811</name>
</gene>
<comment type="caution">
    <text evidence="1">The sequence shown here is derived from an EMBL/GenBank/DDBJ whole genome shotgun (WGS) entry which is preliminary data.</text>
</comment>
<evidence type="ECO:0000313" key="1">
    <source>
        <dbReference type="EMBL" id="MBB3903302.1"/>
    </source>
</evidence>
<dbReference type="Proteomes" id="UP000517759">
    <property type="component" value="Unassembled WGS sequence"/>
</dbReference>
<dbReference type="EMBL" id="JACIDN010000005">
    <property type="protein sequence ID" value="MBB3903302.1"/>
    <property type="molecule type" value="Genomic_DNA"/>
</dbReference>
<proteinExistence type="predicted"/>
<organism evidence="1 2">
    <name type="scientific">Methylobacterium brachythecii</name>
    <dbReference type="NCBI Taxonomy" id="1176177"/>
    <lineage>
        <taxon>Bacteria</taxon>
        <taxon>Pseudomonadati</taxon>
        <taxon>Pseudomonadota</taxon>
        <taxon>Alphaproteobacteria</taxon>
        <taxon>Hyphomicrobiales</taxon>
        <taxon>Methylobacteriaceae</taxon>
        <taxon>Methylobacterium</taxon>
    </lineage>
</organism>
<sequence>MQDGSSAALAVHPDRVRAAYDPRLSDATVSRLLSCRRSRDRIESAVSVGASAAEAPPDGYAWLLDDPAGAARRAGAGLHARALRNVLSGPQVAALIQAIGREAHAFGLRHAAEAAPRALDGELAEAILRDGFACLAVWLATQPAALRAAVLLRLPPGTPAEAETADAEISRRADALMARVRDTASANDV</sequence>
<evidence type="ECO:0008006" key="3">
    <source>
        <dbReference type="Google" id="ProtNLM"/>
    </source>
</evidence>
<reference evidence="1 2" key="1">
    <citation type="submission" date="2020-08" db="EMBL/GenBank/DDBJ databases">
        <title>Genomic Encyclopedia of Type Strains, Phase IV (KMG-IV): sequencing the most valuable type-strain genomes for metagenomic binning, comparative biology and taxonomic classification.</title>
        <authorList>
            <person name="Goeker M."/>
        </authorList>
    </citation>
    <scope>NUCLEOTIDE SEQUENCE [LARGE SCALE GENOMIC DNA]</scope>
    <source>
        <strain evidence="1 2">DSM 24105</strain>
    </source>
</reference>
<accession>A0A7W6AP68</accession>